<name>A0A821L6E6_9BILA</name>
<gene>
    <name evidence="1" type="ORF">QYT958_LOCUS20650</name>
</gene>
<comment type="caution">
    <text evidence="1">The sequence shown here is derived from an EMBL/GenBank/DDBJ whole genome shotgun (WGS) entry which is preliminary data.</text>
</comment>
<evidence type="ECO:0000313" key="1">
    <source>
        <dbReference type="EMBL" id="CAF4745836.1"/>
    </source>
</evidence>
<dbReference type="PANTHER" id="PTHR46060:SF1">
    <property type="entry name" value="MARINER MOS1 TRANSPOSASE-LIKE PROTEIN"/>
    <property type="match status" value="1"/>
</dbReference>
<dbReference type="InterPro" id="IPR036397">
    <property type="entry name" value="RNaseH_sf"/>
</dbReference>
<dbReference type="InterPro" id="IPR052709">
    <property type="entry name" value="Transposase-MT_Hybrid"/>
</dbReference>
<organism evidence="1 2">
    <name type="scientific">Rotaria socialis</name>
    <dbReference type="NCBI Taxonomy" id="392032"/>
    <lineage>
        <taxon>Eukaryota</taxon>
        <taxon>Metazoa</taxon>
        <taxon>Spiralia</taxon>
        <taxon>Gnathifera</taxon>
        <taxon>Rotifera</taxon>
        <taxon>Eurotatoria</taxon>
        <taxon>Bdelloidea</taxon>
        <taxon>Philodinida</taxon>
        <taxon>Philodinidae</taxon>
        <taxon>Rotaria</taxon>
    </lineage>
</organism>
<dbReference type="Proteomes" id="UP000663848">
    <property type="component" value="Unassembled WGS sequence"/>
</dbReference>
<evidence type="ECO:0000313" key="2">
    <source>
        <dbReference type="Proteomes" id="UP000663848"/>
    </source>
</evidence>
<evidence type="ECO:0008006" key="3">
    <source>
        <dbReference type="Google" id="ProtNLM"/>
    </source>
</evidence>
<protein>
    <recommendedName>
        <fullName evidence="3">Transposase</fullName>
    </recommendedName>
</protein>
<dbReference type="Gene3D" id="3.30.420.10">
    <property type="entry name" value="Ribonuclease H-like superfamily/Ribonuclease H"/>
    <property type="match status" value="1"/>
</dbReference>
<sequence length="178" mass="20508">MFKNLMAASQNVCVVLSLVMKIGSTIYDPKMKCQSHFWVASNDPHPAKIRRQRSVGKNMFAIFFMKPGFNTIISLENGKTVTAEWCTNECLTQVPKQVEKHRRLNGLLIHHDNAPTRRTALTMEYLDTKYVKLIGHSAYSPDLSPCDFWLFPKIKEQFRGKNFQDINELDDAVRTQID</sequence>
<reference evidence="1" key="1">
    <citation type="submission" date="2021-02" db="EMBL/GenBank/DDBJ databases">
        <authorList>
            <person name="Nowell W R."/>
        </authorList>
    </citation>
    <scope>NUCLEOTIDE SEQUENCE</scope>
</reference>
<dbReference type="GO" id="GO:0003676">
    <property type="term" value="F:nucleic acid binding"/>
    <property type="evidence" value="ECO:0007669"/>
    <property type="project" value="InterPro"/>
</dbReference>
<proteinExistence type="predicted"/>
<dbReference type="AlphaFoldDB" id="A0A821L6E6"/>
<dbReference type="EMBL" id="CAJOBR010003631">
    <property type="protein sequence ID" value="CAF4745836.1"/>
    <property type="molecule type" value="Genomic_DNA"/>
</dbReference>
<accession>A0A821L6E6</accession>
<dbReference type="PANTHER" id="PTHR46060">
    <property type="entry name" value="MARINER MOS1 TRANSPOSASE-LIKE PROTEIN"/>
    <property type="match status" value="1"/>
</dbReference>